<feature type="domain" description="C2H2-type" evidence="14">
    <location>
        <begin position="489"/>
        <end position="516"/>
    </location>
</feature>
<evidence type="ECO:0000256" key="2">
    <source>
        <dbReference type="ARBA" id="ARBA00004123"/>
    </source>
</evidence>
<dbReference type="GO" id="GO:0005634">
    <property type="term" value="C:nucleus"/>
    <property type="evidence" value="ECO:0007669"/>
    <property type="project" value="UniProtKB-SubCell"/>
</dbReference>
<keyword evidence="9" id="KW-0238">DNA-binding</keyword>
<dbReference type="InterPro" id="IPR036236">
    <property type="entry name" value="Znf_C2H2_sf"/>
</dbReference>
<dbReference type="FunFam" id="3.30.160.60:FF:001602">
    <property type="entry name" value="Zinc finger protein 490"/>
    <property type="match status" value="1"/>
</dbReference>
<evidence type="ECO:0000256" key="6">
    <source>
        <dbReference type="ARBA" id="ARBA00022771"/>
    </source>
</evidence>
<dbReference type="KEGG" id="emc:129329389"/>
<protein>
    <submittedName>
        <fullName evidence="16">Zinc finger protein ZFP2-like isoform X1</fullName>
    </submittedName>
</protein>
<feature type="domain" description="C2H2-type" evidence="14">
    <location>
        <begin position="257"/>
        <end position="284"/>
    </location>
</feature>
<feature type="domain" description="C2H2-type" evidence="14">
    <location>
        <begin position="545"/>
        <end position="572"/>
    </location>
</feature>
<dbReference type="FunFam" id="3.30.160.60:FF:002343">
    <property type="entry name" value="Zinc finger protein 33A"/>
    <property type="match status" value="1"/>
</dbReference>
<keyword evidence="5" id="KW-0677">Repeat</keyword>
<keyword evidence="15" id="KW-1185">Reference proteome</keyword>
<dbReference type="GO" id="GO:0001228">
    <property type="term" value="F:DNA-binding transcription activator activity, RNA polymerase II-specific"/>
    <property type="evidence" value="ECO:0007669"/>
    <property type="project" value="TreeGrafter"/>
</dbReference>
<keyword evidence="4" id="KW-0479">Metal-binding</keyword>
<evidence type="ECO:0000313" key="15">
    <source>
        <dbReference type="Proteomes" id="UP001190640"/>
    </source>
</evidence>
<dbReference type="FunFam" id="3.30.160.60:FF:000912">
    <property type="entry name" value="Zinc finger protein 660"/>
    <property type="match status" value="1"/>
</dbReference>
<dbReference type="AlphaFoldDB" id="A0AA97JC22"/>
<dbReference type="PANTHER" id="PTHR24393:SF100">
    <property type="entry name" value="ZINC FINGER PROTEIN-RELATED"/>
    <property type="match status" value="1"/>
</dbReference>
<dbReference type="GO" id="GO:0045596">
    <property type="term" value="P:negative regulation of cell differentiation"/>
    <property type="evidence" value="ECO:0007669"/>
    <property type="project" value="UniProtKB-ARBA"/>
</dbReference>
<evidence type="ECO:0000256" key="7">
    <source>
        <dbReference type="ARBA" id="ARBA00022833"/>
    </source>
</evidence>
<evidence type="ECO:0000259" key="14">
    <source>
        <dbReference type="PROSITE" id="PS50157"/>
    </source>
</evidence>
<comment type="subcellular location">
    <subcellularLocation>
        <location evidence="2">Nucleus</location>
    </subcellularLocation>
</comment>
<dbReference type="FunFam" id="3.30.160.60:FF:001784">
    <property type="entry name" value="Zinc finger protein 768"/>
    <property type="match status" value="1"/>
</dbReference>
<keyword evidence="11" id="KW-0539">Nucleus</keyword>
<dbReference type="Pfam" id="PF13465">
    <property type="entry name" value="zf-H2C2_2"/>
    <property type="match status" value="1"/>
</dbReference>
<dbReference type="PANTHER" id="PTHR24393">
    <property type="entry name" value="ZINC FINGER PROTEIN"/>
    <property type="match status" value="1"/>
</dbReference>
<evidence type="ECO:0000256" key="4">
    <source>
        <dbReference type="ARBA" id="ARBA00022723"/>
    </source>
</evidence>
<dbReference type="FunFam" id="3.30.160.60:FF:000506">
    <property type="entry name" value="Zinc finger protein 23"/>
    <property type="match status" value="1"/>
</dbReference>
<keyword evidence="7" id="KW-0862">Zinc</keyword>
<evidence type="ECO:0000256" key="10">
    <source>
        <dbReference type="ARBA" id="ARBA00023163"/>
    </source>
</evidence>
<feature type="domain" description="C2H2-type" evidence="14">
    <location>
        <begin position="229"/>
        <end position="256"/>
    </location>
</feature>
<organism evidence="15 16">
    <name type="scientific">Eublepharis macularius</name>
    <name type="common">Leopard gecko</name>
    <name type="synonym">Cyrtodactylus macularius</name>
    <dbReference type="NCBI Taxonomy" id="481883"/>
    <lineage>
        <taxon>Eukaryota</taxon>
        <taxon>Metazoa</taxon>
        <taxon>Chordata</taxon>
        <taxon>Craniata</taxon>
        <taxon>Vertebrata</taxon>
        <taxon>Euteleostomi</taxon>
        <taxon>Lepidosauria</taxon>
        <taxon>Squamata</taxon>
        <taxon>Bifurcata</taxon>
        <taxon>Gekkota</taxon>
        <taxon>Eublepharidae</taxon>
        <taxon>Eublepharinae</taxon>
        <taxon>Eublepharis</taxon>
    </lineage>
</organism>
<dbReference type="SUPFAM" id="SSF57667">
    <property type="entry name" value="beta-beta-alpha zinc fingers"/>
    <property type="match status" value="6"/>
</dbReference>
<dbReference type="InterPro" id="IPR013087">
    <property type="entry name" value="Znf_C2H2_type"/>
</dbReference>
<evidence type="ECO:0000313" key="16">
    <source>
        <dbReference type="RefSeq" id="XP_054834915.1"/>
    </source>
</evidence>
<evidence type="ECO:0000256" key="9">
    <source>
        <dbReference type="ARBA" id="ARBA00023125"/>
    </source>
</evidence>
<dbReference type="GO" id="GO:0000978">
    <property type="term" value="F:RNA polymerase II cis-regulatory region sequence-specific DNA binding"/>
    <property type="evidence" value="ECO:0007669"/>
    <property type="project" value="TreeGrafter"/>
</dbReference>
<name>A0AA97JC22_EUBMA</name>
<keyword evidence="8" id="KW-0805">Transcription regulation</keyword>
<feature type="domain" description="C2H2-type" evidence="14">
    <location>
        <begin position="517"/>
        <end position="544"/>
    </location>
</feature>
<feature type="domain" description="C2H2-type" evidence="14">
    <location>
        <begin position="382"/>
        <end position="409"/>
    </location>
</feature>
<dbReference type="FunFam" id="3.30.160.60:FF:001498">
    <property type="entry name" value="Zinc finger protein 404"/>
    <property type="match status" value="1"/>
</dbReference>
<proteinExistence type="inferred from homology"/>
<evidence type="ECO:0000256" key="8">
    <source>
        <dbReference type="ARBA" id="ARBA00023015"/>
    </source>
</evidence>
<feature type="domain" description="C2H2-type" evidence="14">
    <location>
        <begin position="354"/>
        <end position="381"/>
    </location>
</feature>
<feature type="compositionally biased region" description="Basic and acidic residues" evidence="13">
    <location>
        <begin position="1"/>
        <end position="17"/>
    </location>
</feature>
<dbReference type="FunFam" id="3.30.160.60:FF:000358">
    <property type="entry name" value="zinc finger protein 24"/>
    <property type="match status" value="2"/>
</dbReference>
<dbReference type="Gene3D" id="3.30.160.60">
    <property type="entry name" value="Classic Zinc Finger"/>
    <property type="match status" value="12"/>
</dbReference>
<sequence length="627" mass="71542">MKKEEEDPHPPCSEENKSFPGASSGVLDVIIKKEEDEELWPLDPLISVGSKIFPASCSGVPSPNVNETSWLEGEKPGIPDHPVLEQNWVASDTNIGLPDVIIKVEKEEPGFSENHHELEGKQSTSVAVSGNGLWRRNLHLCISEEVGQNGTSLRRVKGLISKCRERGETLDGLERQPQIHPGVSVEKIPLWGEEGTARDKTDVHKRIHKCGKIFVWDTSLLVHVREKLHTCTECGKSFHEKSSLVRHKRTHTGEKPHTCTECGKNFSLKSSLVRHQRTHAGENGLGVHKRTPVRKEPYRCYTCGKTFRNKAHFIIHERTHTGEKPFRCHDCGKSFRNSSHLILHKRTHTGEKPYKCSICGKSFNQSSNLIRHMRTHTGEKPYSCSFCGKSFSWGPELQIHERIHTGEKPYKCSDCEKSFSNYSSFIRHKRIHTGEKPYQCSECSKSFHQSSDLRAHERSHHQSRTLWENFGNSLHPHEDKGMPTDAKQYKCSACGKSFSRRSHLTRHMRTHMGEKPYKCSHCGKSFNQTSNLMRHERTHTGEKPYTCASCNKSFNRKSHLIRHQRTHIGEKPYNCSDCGKSFNQRSNLLQHEGSHLEKKPQLFPQCGESESFAAHQEKCVHCQNKNT</sequence>
<evidence type="ECO:0000256" key="11">
    <source>
        <dbReference type="ARBA" id="ARBA00023242"/>
    </source>
</evidence>
<gene>
    <name evidence="16" type="primary">LOC129329389</name>
</gene>
<keyword evidence="6 12" id="KW-0863">Zinc-finger</keyword>
<dbReference type="Proteomes" id="UP001190640">
    <property type="component" value="Chromosome 4"/>
</dbReference>
<dbReference type="RefSeq" id="XP_054834915.1">
    <property type="nucleotide sequence ID" value="XM_054978940.1"/>
</dbReference>
<evidence type="ECO:0000256" key="5">
    <source>
        <dbReference type="ARBA" id="ARBA00022737"/>
    </source>
</evidence>
<feature type="domain" description="C2H2-type" evidence="14">
    <location>
        <begin position="438"/>
        <end position="465"/>
    </location>
</feature>
<feature type="domain" description="C2H2-type" evidence="14">
    <location>
        <begin position="410"/>
        <end position="437"/>
    </location>
</feature>
<dbReference type="FunFam" id="3.30.160.60:FF:001270">
    <property type="entry name" value="zinc finger protein 583 isoform X1"/>
    <property type="match status" value="1"/>
</dbReference>
<reference evidence="16" key="1">
    <citation type="submission" date="2025-08" db="UniProtKB">
        <authorList>
            <consortium name="RefSeq"/>
        </authorList>
    </citation>
    <scope>IDENTIFICATION</scope>
    <source>
        <tissue evidence="16">Blood</tissue>
    </source>
</reference>
<dbReference type="GO" id="GO:0008270">
    <property type="term" value="F:zinc ion binding"/>
    <property type="evidence" value="ECO:0007669"/>
    <property type="project" value="UniProtKB-KW"/>
</dbReference>
<dbReference type="PROSITE" id="PS50157">
    <property type="entry name" value="ZINC_FINGER_C2H2_2"/>
    <property type="match status" value="12"/>
</dbReference>
<dbReference type="GeneID" id="129329389"/>
<accession>A0AA97JC22</accession>
<dbReference type="SMART" id="SM00355">
    <property type="entry name" value="ZnF_C2H2"/>
    <property type="match status" value="12"/>
</dbReference>
<evidence type="ECO:0000256" key="1">
    <source>
        <dbReference type="ARBA" id="ARBA00003767"/>
    </source>
</evidence>
<evidence type="ECO:0000256" key="3">
    <source>
        <dbReference type="ARBA" id="ARBA00006991"/>
    </source>
</evidence>
<evidence type="ECO:0000256" key="12">
    <source>
        <dbReference type="PROSITE-ProRule" id="PRU00042"/>
    </source>
</evidence>
<dbReference type="Pfam" id="PF00096">
    <property type="entry name" value="zf-C2H2"/>
    <property type="match status" value="10"/>
</dbReference>
<comment type="similarity">
    <text evidence="3">Belongs to the krueppel C2H2-type zinc-finger protein family.</text>
</comment>
<feature type="domain" description="C2H2-type" evidence="14">
    <location>
        <begin position="573"/>
        <end position="600"/>
    </location>
</feature>
<feature type="region of interest" description="Disordered" evidence="13">
    <location>
        <begin position="1"/>
        <end position="24"/>
    </location>
</feature>
<feature type="domain" description="C2H2-type" evidence="14">
    <location>
        <begin position="298"/>
        <end position="325"/>
    </location>
</feature>
<dbReference type="FunFam" id="3.30.160.60:FF:002196">
    <property type="entry name" value="zinc finger protein 850-like isoform X3"/>
    <property type="match status" value="1"/>
</dbReference>
<dbReference type="FunFam" id="3.30.160.60:FF:000642">
    <property type="entry name" value="Zinc finger with KRAB and SCAN domains 2"/>
    <property type="match status" value="1"/>
</dbReference>
<dbReference type="PROSITE" id="PS00028">
    <property type="entry name" value="ZINC_FINGER_C2H2_1"/>
    <property type="match status" value="12"/>
</dbReference>
<comment type="function">
    <text evidence="1">May be involved in transcriptional regulation.</text>
</comment>
<evidence type="ECO:0000256" key="13">
    <source>
        <dbReference type="SAM" id="MobiDB-lite"/>
    </source>
</evidence>
<dbReference type="FunFam" id="3.30.160.60:FF:000069">
    <property type="entry name" value="Zinc finger protein 572"/>
    <property type="match status" value="1"/>
</dbReference>
<keyword evidence="10" id="KW-0804">Transcription</keyword>
<feature type="domain" description="C2H2-type" evidence="14">
    <location>
        <begin position="326"/>
        <end position="353"/>
    </location>
</feature>